<evidence type="ECO:0000256" key="8">
    <source>
        <dbReference type="ARBA" id="ARBA00073774"/>
    </source>
</evidence>
<dbReference type="KEGG" id="dpp:DICPUDRAFT_52102"/>
<feature type="compositionally biased region" description="Basic and acidic residues" evidence="9">
    <location>
        <begin position="1"/>
        <end position="11"/>
    </location>
</feature>
<evidence type="ECO:0000256" key="9">
    <source>
        <dbReference type="SAM" id="MobiDB-lite"/>
    </source>
</evidence>
<dbReference type="PANTHER" id="PTHR11361">
    <property type="entry name" value="DNA MISMATCH REPAIR PROTEIN MUTS FAMILY MEMBER"/>
    <property type="match status" value="1"/>
</dbReference>
<keyword evidence="6" id="KW-0238">DNA-binding</keyword>
<dbReference type="AlphaFoldDB" id="F0Z6Z0"/>
<gene>
    <name evidence="11" type="ORF">DICPUDRAFT_52102</name>
</gene>
<dbReference type="InterPro" id="IPR007696">
    <property type="entry name" value="DNA_mismatch_repair_MutS_core"/>
</dbReference>
<dbReference type="GO" id="GO:0030983">
    <property type="term" value="F:mismatched DNA binding"/>
    <property type="evidence" value="ECO:0000318"/>
    <property type="project" value="GO_Central"/>
</dbReference>
<dbReference type="STRING" id="5786.F0Z6Z0"/>
<sequence length="1030" mass="116913">MKDSENNKEEEVSGEPIVIGSGRVVLPAGTPDFKPDKNAGKKLLQAHYQVQEKEEKNRQQQQQGTNQSKEESDEEPEKPTAKAAKGKGGKSSSKYTPLEQQFLAIKKDNPDTVLMVECGYKYKFFGDDAEIANKVLNIYSYVAKNFLNASIPCQRLYFHLRRLVLAGYKVGVVEQTETAALKAISSSKSQPFERKLTRIYTSSTFIDDEVDDSLQNSSPQYLVSFYEASTSASGTNSSDNTTPSVETISFVAVSIRTGEIIYDTFKDSIMRSQLETALTHLKPSEILMPPSVLKKEKSNTSSGYKFSDLTYKCLKSYSKCNSARTQNMDNQIFDYDVALMKLQEFYDNNNCSQVLDHIKSIMNKYQIICLGVLLSYLDQFIHFGSILKVPSNFKAFRTANHLVLPHSTITNLELLTNESDNSEKGSLIWLMNRTSTFSGRRMFTNWLCKPLNQLDSIKERQSAVEELVEGIKVNSNQVASITALFKSHIPDLQRNLSRVYYKNQCTPKEFLNTMSSLKRILELFKEISKGYTFKSNLLNQIFKIKTNSDDDNQDDKLSERINYFLSNLNHDAAKDYSSVNCEKSDLWLDFEKYPKILETKKRIKVIEEEFKKILKEIRYELKKPSLEYLHMPKLNLEYLVELPPKFAGVPKTWIKVSSTQKAIRYHPPEILEQLKLLSQCRETLKIQAQESWISFLGEFTLDYSLFSNFVHKISNLDCLFSLAKISCMDGYVKPEFTSEPGIQVVEGRHPVVEVLLNGTYVPNSVKLSSNKERAMIITGPNMGGKSSFIRQTSLIVIMAQMGCFVPAKECKLGVFDAIYTRMGAHDNIEKGSSTFFIELQETSEILKHATPNSLVILDELGRGTSTHDGVALAYSTLKFIVDEKKCFCLFVTHYPLLAQLESMYPNIIGNYHMGFIEKKVESDSENFIPKVIFLYQLVQGAAQNSYGLNVANMAGLPNEILKIASIKSNEMKETITKRANLVNNSNDNEKQKIEDEIKQTIKTWVQNSNSLSKDQLNQLVEKLKSLQLKV</sequence>
<feature type="region of interest" description="Disordered" evidence="9">
    <location>
        <begin position="1"/>
        <end position="93"/>
    </location>
</feature>
<dbReference type="InterPro" id="IPR027417">
    <property type="entry name" value="P-loop_NTPase"/>
</dbReference>
<dbReference type="GO" id="GO:0140664">
    <property type="term" value="F:ATP-dependent DNA damage sensor activity"/>
    <property type="evidence" value="ECO:0007669"/>
    <property type="project" value="InterPro"/>
</dbReference>
<dbReference type="Gene3D" id="3.30.420.110">
    <property type="entry name" value="MutS, connector domain"/>
    <property type="match status" value="1"/>
</dbReference>
<evidence type="ECO:0000259" key="10">
    <source>
        <dbReference type="PROSITE" id="PS00486"/>
    </source>
</evidence>
<dbReference type="Proteomes" id="UP000001064">
    <property type="component" value="Unassembled WGS sequence"/>
</dbReference>
<keyword evidence="4" id="KW-0227">DNA damage</keyword>
<feature type="domain" description="DNA mismatch repair proteins mutS family" evidence="10">
    <location>
        <begin position="853"/>
        <end position="869"/>
    </location>
</feature>
<dbReference type="GO" id="GO:0006298">
    <property type="term" value="P:mismatch repair"/>
    <property type="evidence" value="ECO:0000318"/>
    <property type="project" value="GO_Central"/>
</dbReference>
<name>F0Z6Z0_DICPU</name>
<evidence type="ECO:0000256" key="6">
    <source>
        <dbReference type="ARBA" id="ARBA00023125"/>
    </source>
</evidence>
<dbReference type="Gene3D" id="3.40.1170.10">
    <property type="entry name" value="DNA repair protein MutS, domain I"/>
    <property type="match status" value="1"/>
</dbReference>
<dbReference type="SUPFAM" id="SSF53150">
    <property type="entry name" value="DNA repair protein MutS, domain II"/>
    <property type="match status" value="1"/>
</dbReference>
<dbReference type="Pfam" id="PF01624">
    <property type="entry name" value="MutS_I"/>
    <property type="match status" value="1"/>
</dbReference>
<dbReference type="InterPro" id="IPR017261">
    <property type="entry name" value="DNA_mismatch_repair_MutS/MSH"/>
</dbReference>
<dbReference type="NCBIfam" id="NF003810">
    <property type="entry name" value="PRK05399.1"/>
    <property type="match status" value="1"/>
</dbReference>
<dbReference type="PANTHER" id="PTHR11361:SF153">
    <property type="entry name" value="DNA MISMATCH REPAIR PROTEIN MSH3"/>
    <property type="match status" value="1"/>
</dbReference>
<dbReference type="RefSeq" id="XP_003283174.1">
    <property type="nucleotide sequence ID" value="XM_003283126.1"/>
</dbReference>
<dbReference type="OMA" id="INMHAAR"/>
<evidence type="ECO:0000313" key="11">
    <source>
        <dbReference type="EMBL" id="EGC40238.1"/>
    </source>
</evidence>
<keyword evidence="3" id="KW-0547">Nucleotide-binding</keyword>
<dbReference type="FunFam" id="3.40.50.300:FF:000870">
    <property type="entry name" value="MutS protein homolog 4"/>
    <property type="match status" value="1"/>
</dbReference>
<dbReference type="Pfam" id="PF05188">
    <property type="entry name" value="MutS_II"/>
    <property type="match status" value="1"/>
</dbReference>
<dbReference type="FunCoup" id="F0Z6Z0">
    <property type="interactions" value="341"/>
</dbReference>
<dbReference type="Gene3D" id="1.10.1420.10">
    <property type="match status" value="2"/>
</dbReference>
<evidence type="ECO:0000256" key="3">
    <source>
        <dbReference type="ARBA" id="ARBA00022741"/>
    </source>
</evidence>
<evidence type="ECO:0000256" key="7">
    <source>
        <dbReference type="ARBA" id="ARBA00023204"/>
    </source>
</evidence>
<dbReference type="PIRSF" id="PIRSF037677">
    <property type="entry name" value="DNA_mis_repair_Msh6"/>
    <property type="match status" value="1"/>
</dbReference>
<dbReference type="OrthoDB" id="10252754at2759"/>
<keyword evidence="7" id="KW-0234">DNA repair</keyword>
<comment type="similarity">
    <text evidence="1">Belongs to the DNA mismatch repair MutS family. MSH3 subfamily.</text>
</comment>
<dbReference type="InterPro" id="IPR036187">
    <property type="entry name" value="DNA_mismatch_repair_MutS_sf"/>
</dbReference>
<organism evidence="11 12">
    <name type="scientific">Dictyostelium purpureum</name>
    <name type="common">Slime mold</name>
    <dbReference type="NCBI Taxonomy" id="5786"/>
    <lineage>
        <taxon>Eukaryota</taxon>
        <taxon>Amoebozoa</taxon>
        <taxon>Evosea</taxon>
        <taxon>Eumycetozoa</taxon>
        <taxon>Dictyostelia</taxon>
        <taxon>Dictyosteliales</taxon>
        <taxon>Dictyosteliaceae</taxon>
        <taxon>Dictyostelium</taxon>
    </lineage>
</organism>
<proteinExistence type="inferred from homology"/>
<dbReference type="InterPro" id="IPR007860">
    <property type="entry name" value="DNA_mmatch_repair_MutS_con_dom"/>
</dbReference>
<dbReference type="InterPro" id="IPR036678">
    <property type="entry name" value="MutS_con_dom_sf"/>
</dbReference>
<protein>
    <recommendedName>
        <fullName evidence="2 8">DNA mismatch repair protein MSH3</fullName>
    </recommendedName>
    <alternativeName>
        <fullName evidence="2 8">DNA mismatch repair protein MSH3</fullName>
    </alternativeName>
</protein>
<keyword evidence="5" id="KW-0067">ATP-binding</keyword>
<dbReference type="SMART" id="SM00533">
    <property type="entry name" value="MUTSd"/>
    <property type="match status" value="1"/>
</dbReference>
<dbReference type="GO" id="GO:0005634">
    <property type="term" value="C:nucleus"/>
    <property type="evidence" value="ECO:0000318"/>
    <property type="project" value="GO_Central"/>
</dbReference>
<accession>F0Z6Z0</accession>
<dbReference type="GO" id="GO:0032301">
    <property type="term" value="C:MutSalpha complex"/>
    <property type="evidence" value="ECO:0000318"/>
    <property type="project" value="GO_Central"/>
</dbReference>
<dbReference type="InterPro" id="IPR000432">
    <property type="entry name" value="DNA_mismatch_repair_MutS_C"/>
</dbReference>
<evidence type="ECO:0000256" key="1">
    <source>
        <dbReference type="ARBA" id="ARBA00007094"/>
    </source>
</evidence>
<reference evidence="12" key="1">
    <citation type="journal article" date="2011" name="Genome Biol.">
        <title>Comparative genomics of the social amoebae Dictyostelium discoideum and Dictyostelium purpureum.</title>
        <authorList>
            <consortium name="US DOE Joint Genome Institute (JGI-PGF)"/>
            <person name="Sucgang R."/>
            <person name="Kuo A."/>
            <person name="Tian X."/>
            <person name="Salerno W."/>
            <person name="Parikh A."/>
            <person name="Feasley C.L."/>
            <person name="Dalin E."/>
            <person name="Tu H."/>
            <person name="Huang E."/>
            <person name="Barry K."/>
            <person name="Lindquist E."/>
            <person name="Shapiro H."/>
            <person name="Bruce D."/>
            <person name="Schmutz J."/>
            <person name="Salamov A."/>
            <person name="Fey P."/>
            <person name="Gaudet P."/>
            <person name="Anjard C."/>
            <person name="Babu M.M."/>
            <person name="Basu S."/>
            <person name="Bushmanova Y."/>
            <person name="van der Wel H."/>
            <person name="Katoh-Kurasawa M."/>
            <person name="Dinh C."/>
            <person name="Coutinho P.M."/>
            <person name="Saito T."/>
            <person name="Elias M."/>
            <person name="Schaap P."/>
            <person name="Kay R.R."/>
            <person name="Henrissat B."/>
            <person name="Eichinger L."/>
            <person name="Rivero F."/>
            <person name="Putnam N.H."/>
            <person name="West C.M."/>
            <person name="Loomis W.F."/>
            <person name="Chisholm R.L."/>
            <person name="Shaulsky G."/>
            <person name="Strassmann J.E."/>
            <person name="Queller D.C."/>
            <person name="Kuspa A."/>
            <person name="Grigoriev I.V."/>
        </authorList>
    </citation>
    <scope>NUCLEOTIDE SEQUENCE [LARGE SCALE GENOMIC DNA]</scope>
    <source>
        <strain evidence="12">QSDP1</strain>
    </source>
</reference>
<dbReference type="SUPFAM" id="SSF52540">
    <property type="entry name" value="P-loop containing nucleoside triphosphate hydrolases"/>
    <property type="match status" value="1"/>
</dbReference>
<dbReference type="SMART" id="SM00534">
    <property type="entry name" value="MUTSac"/>
    <property type="match status" value="1"/>
</dbReference>
<dbReference type="Pfam" id="PF05192">
    <property type="entry name" value="MutS_III"/>
    <property type="match status" value="1"/>
</dbReference>
<dbReference type="Pfam" id="PF00488">
    <property type="entry name" value="MutS_V"/>
    <property type="match status" value="1"/>
</dbReference>
<dbReference type="eggNOG" id="KOG0218">
    <property type="taxonomic scope" value="Eukaryota"/>
</dbReference>
<dbReference type="PROSITE" id="PS00486">
    <property type="entry name" value="DNA_MISMATCH_REPAIR_2"/>
    <property type="match status" value="1"/>
</dbReference>
<evidence type="ECO:0000313" key="12">
    <source>
        <dbReference type="Proteomes" id="UP000001064"/>
    </source>
</evidence>
<dbReference type="SUPFAM" id="SSF48334">
    <property type="entry name" value="DNA repair protein MutS, domain III"/>
    <property type="match status" value="1"/>
</dbReference>
<evidence type="ECO:0000256" key="2">
    <source>
        <dbReference type="ARBA" id="ARBA00022151"/>
    </source>
</evidence>
<dbReference type="VEuPathDB" id="AmoebaDB:DICPUDRAFT_52102"/>
<dbReference type="InterPro" id="IPR007695">
    <property type="entry name" value="DNA_mismatch_repair_MutS-lik_N"/>
</dbReference>
<dbReference type="InParanoid" id="F0Z6Z0"/>
<dbReference type="Gene3D" id="3.40.50.300">
    <property type="entry name" value="P-loop containing nucleotide triphosphate hydrolases"/>
    <property type="match status" value="1"/>
</dbReference>
<dbReference type="GeneID" id="10503607"/>
<dbReference type="InterPro" id="IPR045076">
    <property type="entry name" value="MutS"/>
</dbReference>
<dbReference type="EMBL" id="GL870944">
    <property type="protein sequence ID" value="EGC40238.1"/>
    <property type="molecule type" value="Genomic_DNA"/>
</dbReference>
<evidence type="ECO:0000256" key="5">
    <source>
        <dbReference type="ARBA" id="ARBA00022840"/>
    </source>
</evidence>
<keyword evidence="12" id="KW-1185">Reference proteome</keyword>
<dbReference type="FunFam" id="3.40.1170.10:FF:000004">
    <property type="entry name" value="DNA mismatch repair protein"/>
    <property type="match status" value="1"/>
</dbReference>
<dbReference type="FunFam" id="1.10.1420.10:FF:000004">
    <property type="entry name" value="DNA mismatch repair protein Msh3"/>
    <property type="match status" value="1"/>
</dbReference>
<dbReference type="InterPro" id="IPR016151">
    <property type="entry name" value="DNA_mismatch_repair_MutS_N"/>
</dbReference>
<dbReference type="GO" id="GO:0005524">
    <property type="term" value="F:ATP binding"/>
    <property type="evidence" value="ECO:0007669"/>
    <property type="project" value="UniProtKB-KW"/>
</dbReference>
<evidence type="ECO:0000256" key="4">
    <source>
        <dbReference type="ARBA" id="ARBA00022763"/>
    </source>
</evidence>
<dbReference type="SUPFAM" id="SSF55271">
    <property type="entry name" value="DNA repair protein MutS, domain I"/>
    <property type="match status" value="1"/>
</dbReference>